<proteinExistence type="predicted"/>
<dbReference type="Gene3D" id="3.80.10.10">
    <property type="entry name" value="Ribonuclease Inhibitor"/>
    <property type="match status" value="2"/>
</dbReference>
<dbReference type="Proteomes" id="UP000605846">
    <property type="component" value="Unassembled WGS sequence"/>
</dbReference>
<evidence type="ECO:0000313" key="4">
    <source>
        <dbReference type="Proteomes" id="UP000605846"/>
    </source>
</evidence>
<organism evidence="3 4">
    <name type="scientific">Apophysomyces ossiformis</name>
    <dbReference type="NCBI Taxonomy" id="679940"/>
    <lineage>
        <taxon>Eukaryota</taxon>
        <taxon>Fungi</taxon>
        <taxon>Fungi incertae sedis</taxon>
        <taxon>Mucoromycota</taxon>
        <taxon>Mucoromycotina</taxon>
        <taxon>Mucoromycetes</taxon>
        <taxon>Mucorales</taxon>
        <taxon>Mucorineae</taxon>
        <taxon>Mucoraceae</taxon>
        <taxon>Apophysomyces</taxon>
    </lineage>
</organism>
<gene>
    <name evidence="3" type="ORF">EC973_006355</name>
</gene>
<dbReference type="SMART" id="SM00256">
    <property type="entry name" value="FBOX"/>
    <property type="match status" value="1"/>
</dbReference>
<dbReference type="SUPFAM" id="SSF81383">
    <property type="entry name" value="F-box domain"/>
    <property type="match status" value="1"/>
</dbReference>
<comment type="caution">
    <text evidence="3">The sequence shown here is derived from an EMBL/GenBank/DDBJ whole genome shotgun (WGS) entry which is preliminary data.</text>
</comment>
<dbReference type="InterPro" id="IPR001810">
    <property type="entry name" value="F-box_dom"/>
</dbReference>
<dbReference type="Pfam" id="PF00646">
    <property type="entry name" value="F-box"/>
    <property type="match status" value="1"/>
</dbReference>
<keyword evidence="4" id="KW-1185">Reference proteome</keyword>
<dbReference type="SUPFAM" id="SSF52047">
    <property type="entry name" value="RNI-like"/>
    <property type="match status" value="1"/>
</dbReference>
<feature type="chain" id="PRO_5034712295" description="F-box domain-containing protein" evidence="1">
    <location>
        <begin position="18"/>
        <end position="427"/>
    </location>
</feature>
<dbReference type="InterPro" id="IPR032675">
    <property type="entry name" value="LRR_dom_sf"/>
</dbReference>
<evidence type="ECO:0000256" key="1">
    <source>
        <dbReference type="SAM" id="SignalP"/>
    </source>
</evidence>
<sequence>MTKHLSKLLSFFIFLSGQMDRLSIELVETILDYCCESDYPTLAVVCKRLYSVVNHRYLYRKVRVLYPRKYHCLLETQRVRPDLFLHVQTLDLSGYTTCGARLTAIQRQQMALNHDNLERLLWNCKHLQEIDMNNEVCDAFTSIDVLRCLLYHHPQLRKLSMSAVSLERLKDALTDIVHDGMATWLGPTQLAQLTFMSHVDLNHIPVFPRFLELLVANNHAHLTQLCLSKVQISQAMLEALDPLRLTHLTLEHCIVPDESLLSFLQRCTRLKVLNIQTSPVYSQMGCYQMARLARIPFTQLEELNIMGRGQHMDDETLTQFCTSTLSTIKILKMDVSREITLDGLAHILKQTKALKSIHLSFWQNDRCWMWYTCLMQLLEKSYMLETVHMTSRLTHSFPKTVGHWLIHIATPDTFTWRRYLETLTRSR</sequence>
<dbReference type="AlphaFoldDB" id="A0A8H7BYZ7"/>
<dbReference type="EMBL" id="JABAYA010000004">
    <property type="protein sequence ID" value="KAF7732100.1"/>
    <property type="molecule type" value="Genomic_DNA"/>
</dbReference>
<evidence type="ECO:0000313" key="3">
    <source>
        <dbReference type="EMBL" id="KAF7732100.1"/>
    </source>
</evidence>
<reference evidence="3" key="1">
    <citation type="submission" date="2020-01" db="EMBL/GenBank/DDBJ databases">
        <title>Genome Sequencing of Three Apophysomyces-Like Fungal Strains Confirms a Novel Fungal Genus in the Mucoromycota with divergent Burkholderia-like Endosymbiotic Bacteria.</title>
        <authorList>
            <person name="Stajich J.E."/>
            <person name="Macias A.M."/>
            <person name="Carter-House D."/>
            <person name="Lovett B."/>
            <person name="Kasson L.R."/>
            <person name="Berry K."/>
            <person name="Grigoriev I."/>
            <person name="Chang Y."/>
            <person name="Spatafora J."/>
            <person name="Kasson M.T."/>
        </authorList>
    </citation>
    <scope>NUCLEOTIDE SEQUENCE</scope>
    <source>
        <strain evidence="3">NRRL A-21654</strain>
    </source>
</reference>
<evidence type="ECO:0000259" key="2">
    <source>
        <dbReference type="PROSITE" id="PS50181"/>
    </source>
</evidence>
<dbReference type="PROSITE" id="PS50181">
    <property type="entry name" value="FBOX"/>
    <property type="match status" value="1"/>
</dbReference>
<keyword evidence="1" id="KW-0732">Signal</keyword>
<feature type="signal peptide" evidence="1">
    <location>
        <begin position="1"/>
        <end position="17"/>
    </location>
</feature>
<name>A0A8H7BYZ7_9FUNG</name>
<protein>
    <recommendedName>
        <fullName evidence="2">F-box domain-containing protein</fullName>
    </recommendedName>
</protein>
<feature type="domain" description="F-box" evidence="2">
    <location>
        <begin position="16"/>
        <end position="62"/>
    </location>
</feature>
<dbReference type="InterPro" id="IPR036047">
    <property type="entry name" value="F-box-like_dom_sf"/>
</dbReference>
<accession>A0A8H7BYZ7</accession>